<evidence type="ECO:0000313" key="9">
    <source>
        <dbReference type="Proteomes" id="UP000290189"/>
    </source>
</evidence>
<dbReference type="GO" id="GO:0005840">
    <property type="term" value="C:ribosome"/>
    <property type="evidence" value="ECO:0007669"/>
    <property type="project" value="UniProtKB-KW"/>
</dbReference>
<protein>
    <recommendedName>
        <fullName evidence="4">40S ribosomal protein S25</fullName>
    </recommendedName>
</protein>
<feature type="compositionally biased region" description="Low complexity" evidence="5">
    <location>
        <begin position="12"/>
        <end position="22"/>
    </location>
</feature>
<dbReference type="EMBL" id="CDSF01000035">
    <property type="protein sequence ID" value="CEO95757.1"/>
    <property type="molecule type" value="Genomic_DNA"/>
</dbReference>
<dbReference type="Gene3D" id="3.30.63.20">
    <property type="match status" value="1"/>
</dbReference>
<dbReference type="GO" id="GO:1990904">
    <property type="term" value="C:ribonucleoprotein complex"/>
    <property type="evidence" value="ECO:0007669"/>
    <property type="project" value="UniProtKB-KW"/>
</dbReference>
<keyword evidence="2 4" id="KW-0689">Ribosomal protein</keyword>
<evidence type="ECO:0000256" key="2">
    <source>
        <dbReference type="ARBA" id="ARBA00022980"/>
    </source>
</evidence>
<keyword evidence="3 4" id="KW-0687">Ribonucleoprotein</keyword>
<evidence type="ECO:0000313" key="7">
    <source>
        <dbReference type="EMBL" id="SPR00012.1"/>
    </source>
</evidence>
<dbReference type="AlphaFoldDB" id="A0A0G4IKY9"/>
<proteinExistence type="inferred from homology"/>
<evidence type="ECO:0000256" key="3">
    <source>
        <dbReference type="ARBA" id="ARBA00023274"/>
    </source>
</evidence>
<reference evidence="7 9" key="2">
    <citation type="submission" date="2018-03" db="EMBL/GenBank/DDBJ databases">
        <authorList>
            <person name="Fogelqvist J."/>
        </authorList>
    </citation>
    <scope>NUCLEOTIDE SEQUENCE [LARGE SCALE GENOMIC DNA]</scope>
</reference>
<dbReference type="PANTHER" id="PTHR12850">
    <property type="entry name" value="40S RIBOSOMAL PROTEIN S25"/>
    <property type="match status" value="1"/>
</dbReference>
<feature type="compositionally biased region" description="Basic residues" evidence="5">
    <location>
        <begin position="23"/>
        <end position="36"/>
    </location>
</feature>
<reference evidence="6 8" key="1">
    <citation type="submission" date="2015-02" db="EMBL/GenBank/DDBJ databases">
        <authorList>
            <person name="Chooi Y.-H."/>
        </authorList>
    </citation>
    <scope>NUCLEOTIDE SEQUENCE [LARGE SCALE GENOMIC DNA]</scope>
    <source>
        <strain evidence="6">E3</strain>
    </source>
</reference>
<evidence type="ECO:0000313" key="6">
    <source>
        <dbReference type="EMBL" id="CEO95757.1"/>
    </source>
</evidence>
<dbReference type="Proteomes" id="UP000290189">
    <property type="component" value="Unassembled WGS sequence"/>
</dbReference>
<evidence type="ECO:0000256" key="1">
    <source>
        <dbReference type="ARBA" id="ARBA00009106"/>
    </source>
</evidence>
<sequence length="107" mass="11992">MPPKVEQKSKAAKLLAAQSSSRSKQKKKKWSKGKQKEKKDNAVVFDAALHEKFMKEVPKMKTITVASVSERLHVNGSLCRRALAVLEKEGHIIPVVKHSSQVIYTRA</sequence>
<dbReference type="OrthoDB" id="10263513at2759"/>
<dbReference type="FunFam" id="3.30.63.20:FF:000001">
    <property type="entry name" value="40S ribosomal protein S25"/>
    <property type="match status" value="1"/>
</dbReference>
<dbReference type="OMA" id="RIVHHSG"/>
<dbReference type="InterPro" id="IPR004977">
    <property type="entry name" value="Ribosomal_eS25"/>
</dbReference>
<dbReference type="STRING" id="37360.A0A0G4IKY9"/>
<accession>A0A0G4IKY9</accession>
<evidence type="ECO:0000256" key="5">
    <source>
        <dbReference type="SAM" id="MobiDB-lite"/>
    </source>
</evidence>
<comment type="similarity">
    <text evidence="1 4">Belongs to the eukaryotic ribosomal protein eS25 family.</text>
</comment>
<organism evidence="6 8">
    <name type="scientific">Plasmodiophora brassicae</name>
    <name type="common">Clubroot disease agent</name>
    <dbReference type="NCBI Taxonomy" id="37360"/>
    <lineage>
        <taxon>Eukaryota</taxon>
        <taxon>Sar</taxon>
        <taxon>Rhizaria</taxon>
        <taxon>Endomyxa</taxon>
        <taxon>Phytomyxea</taxon>
        <taxon>Plasmodiophorida</taxon>
        <taxon>Plasmodiophoridae</taxon>
        <taxon>Plasmodiophora</taxon>
    </lineage>
</organism>
<keyword evidence="8" id="KW-1185">Reference proteome</keyword>
<name>A0A0G4IKY9_PLABS</name>
<evidence type="ECO:0000256" key="4">
    <source>
        <dbReference type="RuleBase" id="RU366057"/>
    </source>
</evidence>
<dbReference type="Pfam" id="PF03297">
    <property type="entry name" value="Ribosomal_S25"/>
    <property type="match status" value="1"/>
</dbReference>
<dbReference type="EMBL" id="OVEO01000013">
    <property type="protein sequence ID" value="SPR00012.1"/>
    <property type="molecule type" value="Genomic_DNA"/>
</dbReference>
<keyword evidence="7" id="KW-0496">Mitochondrion</keyword>
<geneLocation type="mitochondrion" evidence="7"/>
<evidence type="ECO:0000313" key="8">
    <source>
        <dbReference type="Proteomes" id="UP000039324"/>
    </source>
</evidence>
<dbReference type="Proteomes" id="UP000039324">
    <property type="component" value="Unassembled WGS sequence"/>
</dbReference>
<gene>
    <name evidence="6" type="ORF">PBRA_004470</name>
    <name evidence="7" type="ORF">PLBR_LOCUS7227</name>
</gene>
<feature type="region of interest" description="Disordered" evidence="5">
    <location>
        <begin position="1"/>
        <end position="39"/>
    </location>
</feature>